<feature type="domain" description="PAC" evidence="2">
    <location>
        <begin position="241"/>
        <end position="293"/>
    </location>
</feature>
<accession>A0A974SM77</accession>
<dbReference type="NCBIfam" id="TIGR00229">
    <property type="entry name" value="sensory_box"/>
    <property type="match status" value="2"/>
</dbReference>
<dbReference type="Pfam" id="PF00989">
    <property type="entry name" value="PAS"/>
    <property type="match status" value="1"/>
</dbReference>
<dbReference type="GO" id="GO:0006355">
    <property type="term" value="P:regulation of DNA-templated transcription"/>
    <property type="evidence" value="ECO:0007669"/>
    <property type="project" value="InterPro"/>
</dbReference>
<reference evidence="5" key="1">
    <citation type="submission" date="2020-11" db="EMBL/GenBank/DDBJ databases">
        <title>Azospira restricta DSM 18626 genome sequence.</title>
        <authorList>
            <person name="Moe W.M."/>
        </authorList>
    </citation>
    <scope>NUCLEOTIDE SEQUENCE</scope>
    <source>
        <strain evidence="5">DSM 18626</strain>
    </source>
</reference>
<dbReference type="Pfam" id="PF13426">
    <property type="entry name" value="PAS_9"/>
    <property type="match status" value="1"/>
</dbReference>
<dbReference type="InterPro" id="IPR013767">
    <property type="entry name" value="PAS_fold"/>
</dbReference>
<dbReference type="InterPro" id="IPR001610">
    <property type="entry name" value="PAC"/>
</dbReference>
<feature type="domain" description="GGDEF" evidence="4">
    <location>
        <begin position="325"/>
        <end position="458"/>
    </location>
</feature>
<proteinExistence type="predicted"/>
<dbReference type="AlphaFoldDB" id="A0A974SM77"/>
<dbReference type="CDD" id="cd00130">
    <property type="entry name" value="PAS"/>
    <property type="match status" value="2"/>
</dbReference>
<dbReference type="PROSITE" id="PS50883">
    <property type="entry name" value="EAL"/>
    <property type="match status" value="1"/>
</dbReference>
<feature type="domain" description="EAL" evidence="3">
    <location>
        <begin position="467"/>
        <end position="720"/>
    </location>
</feature>
<sequence>MADALLRRCLDLCRELRAADGASGAPAALAELEHLLTALSTRAAAALPLQMRIIEQLREPIITMDLAGYVTGWNAAAEELLGYTAAEAIGQHILFLYADEAGGAVPDEMPELFLDNGSSFFEVRRRKKSGEVFWAGMSLSTIQGDDGEPLGLVAHLTEITNRRAAEEQLRLQARVIEKSEQGILITDADERIVFVNAAFTQITGYTAAEAIGRTPDLLRSGVHSADFRAEVHAAMAGAGPWQGEIVGRRKNGELFPQSVSISVVRNEAGEVTHAFSIFSDISILRATEERMQQLANFDPLTGLPNRTQLGQLLGQALASARRNDRHGALLVIDLFRFTSINDTLGNDVGDALLREVGSRLRGALRDEDVLSRVGGDEFVVALFDIRKREHSAFVAQKLLRVLGEPFVIAGHKLYVGASIGISVYPGDGLETADLLRFADVAMKRVQKSGETGYLFYSPEMDRRARENLRLEGELRNALANRDLLLYYQPKVSLRSGRIVGAEALLRWRHPDEGMIGPAVFVPIAEETGLIFDLGEWVLDEACRQLRAWLDAGIAARPVAVNLSARQFDARLPERVQAVLDRHRIDPRLLRLEITESLLVRAPEVVIPIMNQLVAMGLALALDDFGTGYSSLAYLKKFPISTLKIDRAFVVGIPGDDNDCAIARAIVTMSQQLRQETVAEGVETEAQMRFLQELGCDQLQGYLFSPPVAADAFADMLREDRRLAGVVPASSSID</sequence>
<dbReference type="PROSITE" id="PS50113">
    <property type="entry name" value="PAC"/>
    <property type="match status" value="2"/>
</dbReference>
<dbReference type="InterPro" id="IPR052155">
    <property type="entry name" value="Biofilm_reg_signaling"/>
</dbReference>
<gene>
    <name evidence="5" type="ORF">IWH25_10330</name>
</gene>
<dbReference type="PROSITE" id="PS50887">
    <property type="entry name" value="GGDEF"/>
    <property type="match status" value="1"/>
</dbReference>
<dbReference type="PIRSF" id="PIRSF005925">
    <property type="entry name" value="Dos"/>
    <property type="match status" value="1"/>
</dbReference>
<dbReference type="SUPFAM" id="SSF141868">
    <property type="entry name" value="EAL domain-like"/>
    <property type="match status" value="1"/>
</dbReference>
<dbReference type="SMART" id="SM00086">
    <property type="entry name" value="PAC"/>
    <property type="match status" value="2"/>
</dbReference>
<dbReference type="PROSITE" id="PS50112">
    <property type="entry name" value="PAS"/>
    <property type="match status" value="2"/>
</dbReference>
<evidence type="ECO:0000259" key="1">
    <source>
        <dbReference type="PROSITE" id="PS50112"/>
    </source>
</evidence>
<evidence type="ECO:0000313" key="5">
    <source>
        <dbReference type="EMBL" id="QRJ62197.1"/>
    </source>
</evidence>
<dbReference type="PANTHER" id="PTHR44757:SF2">
    <property type="entry name" value="BIOFILM ARCHITECTURE MAINTENANCE PROTEIN MBAA"/>
    <property type="match status" value="1"/>
</dbReference>
<evidence type="ECO:0000313" key="6">
    <source>
        <dbReference type="Proteomes" id="UP000663444"/>
    </source>
</evidence>
<dbReference type="InterPro" id="IPR000014">
    <property type="entry name" value="PAS"/>
</dbReference>
<dbReference type="InterPro" id="IPR035965">
    <property type="entry name" value="PAS-like_dom_sf"/>
</dbReference>
<dbReference type="CDD" id="cd01948">
    <property type="entry name" value="EAL"/>
    <property type="match status" value="1"/>
</dbReference>
<feature type="domain" description="PAS" evidence="1">
    <location>
        <begin position="52"/>
        <end position="95"/>
    </location>
</feature>
<dbReference type="InterPro" id="IPR000700">
    <property type="entry name" value="PAS-assoc_C"/>
</dbReference>
<dbReference type="EMBL" id="CP064781">
    <property type="protein sequence ID" value="QRJ62197.1"/>
    <property type="molecule type" value="Genomic_DNA"/>
</dbReference>
<name>A0A974SM77_9RHOO</name>
<dbReference type="InterPro" id="IPR001633">
    <property type="entry name" value="EAL_dom"/>
</dbReference>
<feature type="domain" description="PAC" evidence="2">
    <location>
        <begin position="119"/>
        <end position="171"/>
    </location>
</feature>
<dbReference type="Gene3D" id="3.30.450.20">
    <property type="entry name" value="PAS domain"/>
    <property type="match status" value="2"/>
</dbReference>
<dbReference type="Gene3D" id="3.30.70.270">
    <property type="match status" value="1"/>
</dbReference>
<dbReference type="KEGG" id="ares:IWH25_10330"/>
<dbReference type="SMART" id="SM00091">
    <property type="entry name" value="PAS"/>
    <property type="match status" value="2"/>
</dbReference>
<protein>
    <submittedName>
        <fullName evidence="5">EAL domain-containing protein</fullName>
    </submittedName>
</protein>
<dbReference type="Pfam" id="PF00563">
    <property type="entry name" value="EAL"/>
    <property type="match status" value="1"/>
</dbReference>
<feature type="domain" description="PAS" evidence="1">
    <location>
        <begin position="168"/>
        <end position="226"/>
    </location>
</feature>
<dbReference type="SMART" id="SM00052">
    <property type="entry name" value="EAL"/>
    <property type="match status" value="1"/>
</dbReference>
<organism evidence="5 6">
    <name type="scientific">Azospira restricta</name>
    <dbReference type="NCBI Taxonomy" id="404405"/>
    <lineage>
        <taxon>Bacteria</taxon>
        <taxon>Pseudomonadati</taxon>
        <taxon>Pseudomonadota</taxon>
        <taxon>Betaproteobacteria</taxon>
        <taxon>Rhodocyclales</taxon>
        <taxon>Rhodocyclaceae</taxon>
        <taxon>Azospira</taxon>
    </lineage>
</organism>
<dbReference type="Proteomes" id="UP000663444">
    <property type="component" value="Chromosome"/>
</dbReference>
<dbReference type="FunFam" id="3.20.20.450:FF:000001">
    <property type="entry name" value="Cyclic di-GMP phosphodiesterase yahA"/>
    <property type="match status" value="1"/>
</dbReference>
<dbReference type="InterPro" id="IPR012226">
    <property type="entry name" value="Diguanyl_cyclase/Pdiesterase"/>
</dbReference>
<dbReference type="NCBIfam" id="TIGR00254">
    <property type="entry name" value="GGDEF"/>
    <property type="match status" value="1"/>
</dbReference>
<dbReference type="RefSeq" id="WP_203385725.1">
    <property type="nucleotide sequence ID" value="NZ_CP064781.1"/>
</dbReference>
<evidence type="ECO:0000259" key="3">
    <source>
        <dbReference type="PROSITE" id="PS50883"/>
    </source>
</evidence>
<dbReference type="InterPro" id="IPR035919">
    <property type="entry name" value="EAL_sf"/>
</dbReference>
<dbReference type="InterPro" id="IPR000160">
    <property type="entry name" value="GGDEF_dom"/>
</dbReference>
<dbReference type="PANTHER" id="PTHR44757">
    <property type="entry name" value="DIGUANYLATE CYCLASE DGCP"/>
    <property type="match status" value="1"/>
</dbReference>
<dbReference type="CDD" id="cd01949">
    <property type="entry name" value="GGDEF"/>
    <property type="match status" value="1"/>
</dbReference>
<dbReference type="InterPro" id="IPR029787">
    <property type="entry name" value="Nucleotide_cyclase"/>
</dbReference>
<dbReference type="SUPFAM" id="SSF55073">
    <property type="entry name" value="Nucleotide cyclase"/>
    <property type="match status" value="1"/>
</dbReference>
<dbReference type="SMART" id="SM00267">
    <property type="entry name" value="GGDEF"/>
    <property type="match status" value="1"/>
</dbReference>
<dbReference type="Gene3D" id="3.20.20.450">
    <property type="entry name" value="EAL domain"/>
    <property type="match status" value="1"/>
</dbReference>
<keyword evidence="6" id="KW-1185">Reference proteome</keyword>
<dbReference type="Pfam" id="PF00990">
    <property type="entry name" value="GGDEF"/>
    <property type="match status" value="1"/>
</dbReference>
<dbReference type="SUPFAM" id="SSF55785">
    <property type="entry name" value="PYP-like sensor domain (PAS domain)"/>
    <property type="match status" value="2"/>
</dbReference>
<evidence type="ECO:0000259" key="2">
    <source>
        <dbReference type="PROSITE" id="PS50113"/>
    </source>
</evidence>
<evidence type="ECO:0000259" key="4">
    <source>
        <dbReference type="PROSITE" id="PS50887"/>
    </source>
</evidence>
<dbReference type="InterPro" id="IPR043128">
    <property type="entry name" value="Rev_trsase/Diguanyl_cyclase"/>
</dbReference>